<evidence type="ECO:0000313" key="8">
    <source>
        <dbReference type="EMBL" id="GKV14024.1"/>
    </source>
</evidence>
<feature type="transmembrane region" description="Helical" evidence="7">
    <location>
        <begin position="116"/>
        <end position="136"/>
    </location>
</feature>
<feature type="transmembrane region" description="Helical" evidence="7">
    <location>
        <begin position="63"/>
        <end position="80"/>
    </location>
</feature>
<evidence type="ECO:0000256" key="4">
    <source>
        <dbReference type="ARBA" id="ARBA00022692"/>
    </source>
</evidence>
<dbReference type="PANTHER" id="PTHR19317:SF76">
    <property type="entry name" value="PRA1 FAMILY PROTEIN C"/>
    <property type="match status" value="1"/>
</dbReference>
<dbReference type="GO" id="GO:0016020">
    <property type="term" value="C:membrane"/>
    <property type="evidence" value="ECO:0007669"/>
    <property type="project" value="UniProtKB-SubCell"/>
</dbReference>
<keyword evidence="7" id="KW-0813">Transport</keyword>
<keyword evidence="6 7" id="KW-0472">Membrane</keyword>
<dbReference type="Proteomes" id="UP001054252">
    <property type="component" value="Unassembled WGS sequence"/>
</dbReference>
<evidence type="ECO:0000256" key="7">
    <source>
        <dbReference type="RuleBase" id="RU363107"/>
    </source>
</evidence>
<dbReference type="GO" id="GO:0005794">
    <property type="term" value="C:Golgi apparatus"/>
    <property type="evidence" value="ECO:0007669"/>
    <property type="project" value="TreeGrafter"/>
</dbReference>
<dbReference type="AlphaFoldDB" id="A0AAV5JRK7"/>
<dbReference type="Pfam" id="PF03208">
    <property type="entry name" value="PRA1"/>
    <property type="match status" value="1"/>
</dbReference>
<evidence type="ECO:0000256" key="6">
    <source>
        <dbReference type="ARBA" id="ARBA00023136"/>
    </source>
</evidence>
<organism evidence="8 9">
    <name type="scientific">Rubroshorea leprosula</name>
    <dbReference type="NCBI Taxonomy" id="152421"/>
    <lineage>
        <taxon>Eukaryota</taxon>
        <taxon>Viridiplantae</taxon>
        <taxon>Streptophyta</taxon>
        <taxon>Embryophyta</taxon>
        <taxon>Tracheophyta</taxon>
        <taxon>Spermatophyta</taxon>
        <taxon>Magnoliopsida</taxon>
        <taxon>eudicotyledons</taxon>
        <taxon>Gunneridae</taxon>
        <taxon>Pentapetalae</taxon>
        <taxon>rosids</taxon>
        <taxon>malvids</taxon>
        <taxon>Malvales</taxon>
        <taxon>Dipterocarpaceae</taxon>
        <taxon>Rubroshorea</taxon>
    </lineage>
</organism>
<feature type="transmembrane region" description="Helical" evidence="7">
    <location>
        <begin position="86"/>
        <end position="104"/>
    </location>
</feature>
<dbReference type="PANTHER" id="PTHR19317">
    <property type="entry name" value="PRENYLATED RAB ACCEPTOR 1-RELATED"/>
    <property type="match status" value="1"/>
</dbReference>
<protein>
    <recommendedName>
        <fullName evidence="7">PRA1 family protein</fullName>
    </recommendedName>
</protein>
<comment type="similarity">
    <text evidence="3 7">Belongs to the PRA1 family.</text>
</comment>
<name>A0AAV5JRK7_9ROSI</name>
<evidence type="ECO:0000256" key="2">
    <source>
        <dbReference type="ARBA" id="ARBA00004127"/>
    </source>
</evidence>
<dbReference type="GO" id="GO:0016192">
    <property type="term" value="P:vesicle-mediated transport"/>
    <property type="evidence" value="ECO:0007669"/>
    <property type="project" value="TreeGrafter"/>
</dbReference>
<accession>A0AAV5JRK7</accession>
<proteinExistence type="inferred from homology"/>
<dbReference type="InterPro" id="IPR004895">
    <property type="entry name" value="Prenylated_rab_accept_PRA1"/>
</dbReference>
<keyword evidence="9" id="KW-1185">Reference proteome</keyword>
<sequence length="202" mass="22957">MTTYGTIPSELPDSSSNFILRAREQIQCNLGTRRPWKEMIRMNSFNFPSNVNVSLQRIRTNVAFFRTNYVIVVLFLLFLSLLWHPISLIVFIIMMALWLFLYFLRDRPVKALGYEVDDRIVMTTLLVLTVAVLFLTDVTVNVMVGLTIGVVVVLVHGLLRSTDDLFFVDDEEGIGSPALFRRDDAPVPLPLKHPASSSFSMS</sequence>
<keyword evidence="5 7" id="KW-1133">Transmembrane helix</keyword>
<evidence type="ECO:0000256" key="5">
    <source>
        <dbReference type="ARBA" id="ARBA00022989"/>
    </source>
</evidence>
<comment type="caution">
    <text evidence="8">The sequence shown here is derived from an EMBL/GenBank/DDBJ whole genome shotgun (WGS) entry which is preliminary data.</text>
</comment>
<comment type="function">
    <text evidence="1 7">May be involved in both secretory and endocytic intracellular trafficking in the endosomal/prevacuolar compartments.</text>
</comment>
<gene>
    <name evidence="8" type="ORF">SLEP1_g24959</name>
</gene>
<reference evidence="8 9" key="1">
    <citation type="journal article" date="2021" name="Commun. Biol.">
        <title>The genome of Shorea leprosula (Dipterocarpaceae) highlights the ecological relevance of drought in aseasonal tropical rainforests.</title>
        <authorList>
            <person name="Ng K.K.S."/>
            <person name="Kobayashi M.J."/>
            <person name="Fawcett J.A."/>
            <person name="Hatakeyama M."/>
            <person name="Paape T."/>
            <person name="Ng C.H."/>
            <person name="Ang C.C."/>
            <person name="Tnah L.H."/>
            <person name="Lee C.T."/>
            <person name="Nishiyama T."/>
            <person name="Sese J."/>
            <person name="O'Brien M.J."/>
            <person name="Copetti D."/>
            <person name="Mohd Noor M.I."/>
            <person name="Ong R.C."/>
            <person name="Putra M."/>
            <person name="Sireger I.Z."/>
            <person name="Indrioko S."/>
            <person name="Kosugi Y."/>
            <person name="Izuno A."/>
            <person name="Isagi Y."/>
            <person name="Lee S.L."/>
            <person name="Shimizu K.K."/>
        </authorList>
    </citation>
    <scope>NUCLEOTIDE SEQUENCE [LARGE SCALE GENOMIC DNA]</scope>
    <source>
        <strain evidence="8">214</strain>
    </source>
</reference>
<evidence type="ECO:0000256" key="3">
    <source>
        <dbReference type="ARBA" id="ARBA00006483"/>
    </source>
</evidence>
<dbReference type="EMBL" id="BPVZ01000040">
    <property type="protein sequence ID" value="GKV14024.1"/>
    <property type="molecule type" value="Genomic_DNA"/>
</dbReference>
<dbReference type="GO" id="GO:0005783">
    <property type="term" value="C:endoplasmic reticulum"/>
    <property type="evidence" value="ECO:0007669"/>
    <property type="project" value="TreeGrafter"/>
</dbReference>
<comment type="subcellular location">
    <subcellularLocation>
        <location evidence="2">Endomembrane system</location>
        <topology evidence="2">Multi-pass membrane protein</topology>
    </subcellularLocation>
    <subcellularLocation>
        <location evidence="7">Membrane</location>
        <topology evidence="7">Multi-pass membrane protein</topology>
    </subcellularLocation>
</comment>
<evidence type="ECO:0000256" key="1">
    <source>
        <dbReference type="ARBA" id="ARBA00002501"/>
    </source>
</evidence>
<keyword evidence="4 7" id="KW-0812">Transmembrane</keyword>
<evidence type="ECO:0000313" key="9">
    <source>
        <dbReference type="Proteomes" id="UP001054252"/>
    </source>
</evidence>